<organism evidence="1 2">
    <name type="scientific">Trichonephila clavata</name>
    <name type="common">Joro spider</name>
    <name type="synonym">Nephila clavata</name>
    <dbReference type="NCBI Taxonomy" id="2740835"/>
    <lineage>
        <taxon>Eukaryota</taxon>
        <taxon>Metazoa</taxon>
        <taxon>Ecdysozoa</taxon>
        <taxon>Arthropoda</taxon>
        <taxon>Chelicerata</taxon>
        <taxon>Arachnida</taxon>
        <taxon>Araneae</taxon>
        <taxon>Araneomorphae</taxon>
        <taxon>Entelegynae</taxon>
        <taxon>Araneoidea</taxon>
        <taxon>Nephilidae</taxon>
        <taxon>Trichonephila</taxon>
    </lineage>
</organism>
<sequence>MIIFFLRFDINFLDKRSFWRSDIFDHDGTRIAHHECKHTGENHCNRNFIVYVWRKIGEELSTTRRATEGKVASVAIKLHEGKEEQKT</sequence>
<name>A0A8X6F749_TRICU</name>
<comment type="caution">
    <text evidence="1">The sequence shown here is derived from an EMBL/GenBank/DDBJ whole genome shotgun (WGS) entry which is preliminary data.</text>
</comment>
<evidence type="ECO:0000313" key="2">
    <source>
        <dbReference type="Proteomes" id="UP000887116"/>
    </source>
</evidence>
<reference evidence="1" key="1">
    <citation type="submission" date="2020-07" db="EMBL/GenBank/DDBJ databases">
        <title>Multicomponent nature underlies the extraordinary mechanical properties of spider dragline silk.</title>
        <authorList>
            <person name="Kono N."/>
            <person name="Nakamura H."/>
            <person name="Mori M."/>
            <person name="Yoshida Y."/>
            <person name="Ohtoshi R."/>
            <person name="Malay A.D."/>
            <person name="Moran D.A.P."/>
            <person name="Tomita M."/>
            <person name="Numata K."/>
            <person name="Arakawa K."/>
        </authorList>
    </citation>
    <scope>NUCLEOTIDE SEQUENCE</scope>
</reference>
<dbReference type="EMBL" id="BMAO01021060">
    <property type="protein sequence ID" value="GFQ71561.1"/>
    <property type="molecule type" value="Genomic_DNA"/>
</dbReference>
<evidence type="ECO:0000313" key="1">
    <source>
        <dbReference type="EMBL" id="GFQ71561.1"/>
    </source>
</evidence>
<gene>
    <name evidence="1" type="ORF">TNCT_655821</name>
</gene>
<dbReference type="Proteomes" id="UP000887116">
    <property type="component" value="Unassembled WGS sequence"/>
</dbReference>
<accession>A0A8X6F749</accession>
<proteinExistence type="predicted"/>
<keyword evidence="2" id="KW-1185">Reference proteome</keyword>
<dbReference type="AlphaFoldDB" id="A0A8X6F749"/>
<protein>
    <submittedName>
        <fullName evidence="1">Uncharacterized protein</fullName>
    </submittedName>
</protein>